<gene>
    <name evidence="2" type="ORF">SODALDRAFT_361986</name>
</gene>
<keyword evidence="3" id="KW-1185">Reference proteome</keyword>
<dbReference type="GeneID" id="39582898"/>
<dbReference type="EMBL" id="ML119059">
    <property type="protein sequence ID" value="ROT36216.1"/>
    <property type="molecule type" value="Genomic_DNA"/>
</dbReference>
<feature type="region of interest" description="Disordered" evidence="1">
    <location>
        <begin position="112"/>
        <end position="140"/>
    </location>
</feature>
<proteinExistence type="predicted"/>
<sequence length="236" mass="25730">MGAWRVGKAGKSTWMNERAFLPHLRLLCLKEILNHGTASIVVFNEITGASCTPPSRLSEGQQNRRLTLEPTSRRLGICLVVLVGKKGCGQLDTNERDYQYADRAACGSLPANRASKSGFQSRSTKPEQCDDALSNENHPTRAGVRQTLPCIGRQIATTRAKARRVFVTFVRYSVTGTVKIGSKLIEIIHATNRSPDSPGALIHQSILITFIPSDVVLPRRISAEAKKPPVGGLADM</sequence>
<reference evidence="2 3" key="1">
    <citation type="journal article" date="2018" name="Mol. Ecol.">
        <title>The obligate alkalophilic soda-lake fungus Sodiomyces alkalinus has shifted to a protein diet.</title>
        <authorList>
            <person name="Grum-Grzhimaylo A.A."/>
            <person name="Falkoski D.L."/>
            <person name="van den Heuvel J."/>
            <person name="Valero-Jimenez C.A."/>
            <person name="Min B."/>
            <person name="Choi I.G."/>
            <person name="Lipzen A."/>
            <person name="Daum C.G."/>
            <person name="Aanen D.K."/>
            <person name="Tsang A."/>
            <person name="Henrissat B."/>
            <person name="Bilanenko E.N."/>
            <person name="de Vries R.P."/>
            <person name="van Kan J.A.L."/>
            <person name="Grigoriev I.V."/>
            <person name="Debets A.J.M."/>
        </authorList>
    </citation>
    <scope>NUCLEOTIDE SEQUENCE [LARGE SCALE GENOMIC DNA]</scope>
    <source>
        <strain evidence="2 3">F11</strain>
    </source>
</reference>
<feature type="compositionally biased region" description="Polar residues" evidence="1">
    <location>
        <begin position="114"/>
        <end position="123"/>
    </location>
</feature>
<evidence type="ECO:0000256" key="1">
    <source>
        <dbReference type="SAM" id="MobiDB-lite"/>
    </source>
</evidence>
<dbReference type="AlphaFoldDB" id="A0A3N2PPE0"/>
<evidence type="ECO:0000313" key="3">
    <source>
        <dbReference type="Proteomes" id="UP000272025"/>
    </source>
</evidence>
<accession>A0A3N2PPE0</accession>
<name>A0A3N2PPE0_SODAK</name>
<protein>
    <submittedName>
        <fullName evidence="2">Uncharacterized protein</fullName>
    </submittedName>
</protein>
<dbReference type="Proteomes" id="UP000272025">
    <property type="component" value="Unassembled WGS sequence"/>
</dbReference>
<dbReference type="RefSeq" id="XP_028464022.1">
    <property type="nucleotide sequence ID" value="XM_028614420.1"/>
</dbReference>
<evidence type="ECO:0000313" key="2">
    <source>
        <dbReference type="EMBL" id="ROT36216.1"/>
    </source>
</evidence>
<organism evidence="2 3">
    <name type="scientific">Sodiomyces alkalinus (strain CBS 110278 / VKM F-3762 / F11)</name>
    <name type="common">Alkaliphilic filamentous fungus</name>
    <dbReference type="NCBI Taxonomy" id="1314773"/>
    <lineage>
        <taxon>Eukaryota</taxon>
        <taxon>Fungi</taxon>
        <taxon>Dikarya</taxon>
        <taxon>Ascomycota</taxon>
        <taxon>Pezizomycotina</taxon>
        <taxon>Sordariomycetes</taxon>
        <taxon>Hypocreomycetidae</taxon>
        <taxon>Glomerellales</taxon>
        <taxon>Plectosphaerellaceae</taxon>
        <taxon>Sodiomyces</taxon>
    </lineage>
</organism>